<dbReference type="EMBL" id="JABXYR010000001">
    <property type="protein sequence ID" value="NWO22719.1"/>
    <property type="molecule type" value="Genomic_DNA"/>
</dbReference>
<organism evidence="1 2">
    <name type="scientific">Mogibacterium timidum</name>
    <dbReference type="NCBI Taxonomy" id="35519"/>
    <lineage>
        <taxon>Bacteria</taxon>
        <taxon>Bacillati</taxon>
        <taxon>Bacillota</taxon>
        <taxon>Clostridia</taxon>
        <taxon>Peptostreptococcales</taxon>
        <taxon>Anaerovoracaceae</taxon>
        <taxon>Mogibacterium</taxon>
    </lineage>
</organism>
<name>A0A7Y8VQH0_9FIRM</name>
<dbReference type="AlphaFoldDB" id="A0A7Y8VQH0"/>
<protein>
    <recommendedName>
        <fullName evidence="3">Immunity protein 68</fullName>
    </recommendedName>
</protein>
<gene>
    <name evidence="1" type="ORF">HW270_01250</name>
</gene>
<proteinExistence type="predicted"/>
<dbReference type="RefSeq" id="WP_009643379.1">
    <property type="nucleotide sequence ID" value="NZ_CAUUGE010000028.1"/>
</dbReference>
<sequence>MYIENKYWNNYIGDSDDSLNLIAFLEDQSSDEIEFSNILQSLGVNKQGENFRRTVSPLGFTNSMGIYLDFHFAIDIITDLAAILLECKVNGSVDLHDLEPFDTSSRIVKIIATSEDYELLNKILADFSKNPLEYDLYELVPQEDMLKMAEICESLKQELLS</sequence>
<evidence type="ECO:0000313" key="2">
    <source>
        <dbReference type="Proteomes" id="UP000526307"/>
    </source>
</evidence>
<dbReference type="InterPro" id="IPR028276">
    <property type="entry name" value="Imm68"/>
</dbReference>
<reference evidence="1 2" key="1">
    <citation type="submission" date="2020-06" db="EMBL/GenBank/DDBJ databases">
        <title>Mogibacterium timidum strain W9173 genomic sequence.</title>
        <authorList>
            <person name="Wade W.G."/>
            <person name="Johnston C.D."/>
            <person name="Chen T."/>
            <person name="Dewhirst F.E."/>
        </authorList>
    </citation>
    <scope>NUCLEOTIDE SEQUENCE [LARGE SCALE GENOMIC DNA]</scope>
    <source>
        <strain evidence="1 2">W9173</strain>
    </source>
</reference>
<accession>A0A7Y8VQH0</accession>
<dbReference type="Pfam" id="PF15583">
    <property type="entry name" value="Imm68"/>
    <property type="match status" value="1"/>
</dbReference>
<evidence type="ECO:0000313" key="1">
    <source>
        <dbReference type="EMBL" id="NWO22719.1"/>
    </source>
</evidence>
<comment type="caution">
    <text evidence="1">The sequence shown here is derived from an EMBL/GenBank/DDBJ whole genome shotgun (WGS) entry which is preliminary data.</text>
</comment>
<evidence type="ECO:0008006" key="3">
    <source>
        <dbReference type="Google" id="ProtNLM"/>
    </source>
</evidence>
<dbReference type="Proteomes" id="UP000526307">
    <property type="component" value="Unassembled WGS sequence"/>
</dbReference>
<keyword evidence="2" id="KW-1185">Reference proteome</keyword>